<gene>
    <name evidence="1" type="ORF">B1B_00180</name>
</gene>
<accession>T1DDK7</accession>
<dbReference type="GO" id="GO:0032259">
    <property type="term" value="P:methylation"/>
    <property type="evidence" value="ECO:0007669"/>
    <property type="project" value="UniProtKB-KW"/>
</dbReference>
<sequence>MGQNYWIDLLTGNGYNVNIQEFPLTLLREQKILPLNTNPSKVYRLFQNGLMEIVVFEVKESEFSRGRCVSIARSWKRNNLISPVIILTNNRDSYVSILPGTGFNSEAKVLYLSDQL</sequence>
<organism evidence="1">
    <name type="scientific">mine drainage metagenome</name>
    <dbReference type="NCBI Taxonomy" id="410659"/>
    <lineage>
        <taxon>unclassified sequences</taxon>
        <taxon>metagenomes</taxon>
        <taxon>ecological metagenomes</taxon>
    </lineage>
</organism>
<reference evidence="1" key="1">
    <citation type="submission" date="2013-08" db="EMBL/GenBank/DDBJ databases">
        <authorList>
            <person name="Mendez C."/>
            <person name="Richter M."/>
            <person name="Ferrer M."/>
            <person name="Sanchez J."/>
        </authorList>
    </citation>
    <scope>NUCLEOTIDE SEQUENCE</scope>
</reference>
<feature type="non-terminal residue" evidence="1">
    <location>
        <position position="116"/>
    </location>
</feature>
<dbReference type="EMBL" id="AUZY01000136">
    <property type="protein sequence ID" value="EQD79494.1"/>
    <property type="molecule type" value="Genomic_DNA"/>
</dbReference>
<dbReference type="AlphaFoldDB" id="T1DDK7"/>
<keyword evidence="1" id="KW-0489">Methyltransferase</keyword>
<evidence type="ECO:0000313" key="1">
    <source>
        <dbReference type="EMBL" id="EQD79494.1"/>
    </source>
</evidence>
<dbReference type="GO" id="GO:0008168">
    <property type="term" value="F:methyltransferase activity"/>
    <property type="evidence" value="ECO:0007669"/>
    <property type="project" value="UniProtKB-KW"/>
</dbReference>
<comment type="caution">
    <text evidence="1">The sequence shown here is derived from an EMBL/GenBank/DDBJ whole genome shotgun (WGS) entry which is preliminary data.</text>
</comment>
<keyword evidence="1" id="KW-0808">Transferase</keyword>
<proteinExistence type="predicted"/>
<reference evidence="1" key="2">
    <citation type="journal article" date="2014" name="ISME J.">
        <title>Microbial stratification in low pH oxic and suboxic macroscopic growths along an acid mine drainage.</title>
        <authorList>
            <person name="Mendez-Garcia C."/>
            <person name="Mesa V."/>
            <person name="Sprenger R.R."/>
            <person name="Richter M."/>
            <person name="Diez M.S."/>
            <person name="Solano J."/>
            <person name="Bargiela R."/>
            <person name="Golyshina O.V."/>
            <person name="Manteca A."/>
            <person name="Ramos J.L."/>
            <person name="Gallego J.R."/>
            <person name="Llorente I."/>
            <person name="Martins Dos Santos V.A."/>
            <person name="Jensen O.N."/>
            <person name="Pelaez A.I."/>
            <person name="Sanchez J."/>
            <person name="Ferrer M."/>
        </authorList>
    </citation>
    <scope>NUCLEOTIDE SEQUENCE</scope>
</reference>
<protein>
    <submittedName>
        <fullName evidence="1">Modification methylase</fullName>
    </submittedName>
</protein>
<name>T1DDK7_9ZZZZ</name>